<proteinExistence type="predicted"/>
<sequence>MNLGYALAYRLGITPWERARPGFRAQLGTYLDHEETGGGAPGRALDVGCGTGDHSIELAGRGWQVTGVDGVATAVHRAKTKAAAEGVDVSFLVGDVTTLGPAAGSGFRFVLDVGCFHGLTASQRHDYAREISAVTDPGASLLMFAFGPGHRRPLPRGVARAELERTFPDWTLDADDPADTAGMPRPLRNSNPRWFHLTRR</sequence>
<protein>
    <submittedName>
        <fullName evidence="6">Class I SAM-dependent methyltransferase</fullName>
    </submittedName>
</protein>
<evidence type="ECO:0000313" key="6">
    <source>
        <dbReference type="EMBL" id="TQF68717.1"/>
    </source>
</evidence>
<comment type="caution">
    <text evidence="6">The sequence shown here is derived from an EMBL/GenBank/DDBJ whole genome shotgun (WGS) entry which is preliminary data.</text>
</comment>
<dbReference type="Proteomes" id="UP000316256">
    <property type="component" value="Unassembled WGS sequence"/>
</dbReference>
<evidence type="ECO:0000313" key="7">
    <source>
        <dbReference type="Proteomes" id="UP000316256"/>
    </source>
</evidence>
<dbReference type="SUPFAM" id="SSF53335">
    <property type="entry name" value="S-adenosyl-L-methionine-dependent methyltransferases"/>
    <property type="match status" value="1"/>
</dbReference>
<dbReference type="Pfam" id="PF13649">
    <property type="entry name" value="Methyltransf_25"/>
    <property type="match status" value="1"/>
</dbReference>
<dbReference type="RefSeq" id="WP_142099942.1">
    <property type="nucleotide sequence ID" value="NZ_VIGH01000005.1"/>
</dbReference>
<evidence type="ECO:0000256" key="1">
    <source>
        <dbReference type="ARBA" id="ARBA00022603"/>
    </source>
</evidence>
<name>A0A541B8S5_9NOCA</name>
<organism evidence="6 7">
    <name type="scientific">Rhodococcus spelaei</name>
    <dbReference type="NCBI Taxonomy" id="2546320"/>
    <lineage>
        <taxon>Bacteria</taxon>
        <taxon>Bacillati</taxon>
        <taxon>Actinomycetota</taxon>
        <taxon>Actinomycetes</taxon>
        <taxon>Mycobacteriales</taxon>
        <taxon>Nocardiaceae</taxon>
        <taxon>Rhodococcus</taxon>
    </lineage>
</organism>
<keyword evidence="1 6" id="KW-0489">Methyltransferase</keyword>
<dbReference type="CDD" id="cd02440">
    <property type="entry name" value="AdoMet_MTases"/>
    <property type="match status" value="1"/>
</dbReference>
<keyword evidence="3" id="KW-0949">S-adenosyl-L-methionine</keyword>
<evidence type="ECO:0000256" key="4">
    <source>
        <dbReference type="SAM" id="MobiDB-lite"/>
    </source>
</evidence>
<accession>A0A541B8S5</accession>
<evidence type="ECO:0000259" key="5">
    <source>
        <dbReference type="Pfam" id="PF13649"/>
    </source>
</evidence>
<dbReference type="GO" id="GO:0008168">
    <property type="term" value="F:methyltransferase activity"/>
    <property type="evidence" value="ECO:0007669"/>
    <property type="project" value="UniProtKB-KW"/>
</dbReference>
<feature type="domain" description="Methyltransferase" evidence="5">
    <location>
        <begin position="45"/>
        <end position="138"/>
    </location>
</feature>
<reference evidence="6 7" key="1">
    <citation type="submission" date="2019-06" db="EMBL/GenBank/DDBJ databases">
        <title>Rhodococcus spaelei sp. nov., isolated from a cave.</title>
        <authorList>
            <person name="Lee S.D."/>
        </authorList>
    </citation>
    <scope>NUCLEOTIDE SEQUENCE [LARGE SCALE GENOMIC DNA]</scope>
    <source>
        <strain evidence="6 7">C9-5</strain>
    </source>
</reference>
<dbReference type="InterPro" id="IPR029063">
    <property type="entry name" value="SAM-dependent_MTases_sf"/>
</dbReference>
<dbReference type="InterPro" id="IPR041698">
    <property type="entry name" value="Methyltransf_25"/>
</dbReference>
<keyword evidence="7" id="KW-1185">Reference proteome</keyword>
<dbReference type="AlphaFoldDB" id="A0A541B8S5"/>
<dbReference type="PANTHER" id="PTHR43464:SF19">
    <property type="entry name" value="UBIQUINONE BIOSYNTHESIS O-METHYLTRANSFERASE, MITOCHONDRIAL"/>
    <property type="match status" value="1"/>
</dbReference>
<evidence type="ECO:0000256" key="2">
    <source>
        <dbReference type="ARBA" id="ARBA00022679"/>
    </source>
</evidence>
<dbReference type="Gene3D" id="3.40.50.150">
    <property type="entry name" value="Vaccinia Virus protein VP39"/>
    <property type="match status" value="1"/>
</dbReference>
<dbReference type="EMBL" id="VIGH01000005">
    <property type="protein sequence ID" value="TQF68717.1"/>
    <property type="molecule type" value="Genomic_DNA"/>
</dbReference>
<dbReference type="PANTHER" id="PTHR43464">
    <property type="entry name" value="METHYLTRANSFERASE"/>
    <property type="match status" value="1"/>
</dbReference>
<dbReference type="GO" id="GO:0032259">
    <property type="term" value="P:methylation"/>
    <property type="evidence" value="ECO:0007669"/>
    <property type="project" value="UniProtKB-KW"/>
</dbReference>
<gene>
    <name evidence="6" type="ORF">FK531_13005</name>
</gene>
<feature type="region of interest" description="Disordered" evidence="4">
    <location>
        <begin position="173"/>
        <end position="200"/>
    </location>
</feature>
<dbReference type="OrthoDB" id="9786503at2"/>
<evidence type="ECO:0000256" key="3">
    <source>
        <dbReference type="ARBA" id="ARBA00022691"/>
    </source>
</evidence>
<keyword evidence="2 6" id="KW-0808">Transferase</keyword>